<proteinExistence type="inferred from homology"/>
<keyword evidence="7" id="KW-0675">Receptor</keyword>
<protein>
    <recommendedName>
        <fullName evidence="6">Receptor expression-enhancing protein</fullName>
    </recommendedName>
</protein>
<accession>A0A4Y2I5C3</accession>
<keyword evidence="8" id="KW-1185">Reference proteome</keyword>
<evidence type="ECO:0000256" key="6">
    <source>
        <dbReference type="RuleBase" id="RU362006"/>
    </source>
</evidence>
<evidence type="ECO:0000256" key="1">
    <source>
        <dbReference type="ARBA" id="ARBA00004141"/>
    </source>
</evidence>
<dbReference type="AlphaFoldDB" id="A0A4Y2I5C3"/>
<gene>
    <name evidence="7" type="primary">Reep5_2</name>
    <name evidence="7" type="ORF">AVEN_171658_1</name>
</gene>
<dbReference type="PANTHER" id="PTHR12300">
    <property type="entry name" value="HVA22-LIKE PROTEINS"/>
    <property type="match status" value="1"/>
</dbReference>
<evidence type="ECO:0000313" key="7">
    <source>
        <dbReference type="EMBL" id="GBM72878.1"/>
    </source>
</evidence>
<dbReference type="InterPro" id="IPR004345">
    <property type="entry name" value="TB2_DP1_HVA22"/>
</dbReference>
<dbReference type="EMBL" id="BGPR01002406">
    <property type="protein sequence ID" value="GBM72878.1"/>
    <property type="molecule type" value="Genomic_DNA"/>
</dbReference>
<reference evidence="7 8" key="1">
    <citation type="journal article" date="2019" name="Sci. Rep.">
        <title>Orb-weaving spider Araneus ventricosus genome elucidates the spidroin gene catalogue.</title>
        <authorList>
            <person name="Kono N."/>
            <person name="Nakamura H."/>
            <person name="Ohtoshi R."/>
            <person name="Moran D.A.P."/>
            <person name="Shinohara A."/>
            <person name="Yoshida Y."/>
            <person name="Fujiwara M."/>
            <person name="Mori M."/>
            <person name="Tomita M."/>
            <person name="Arakawa K."/>
        </authorList>
    </citation>
    <scope>NUCLEOTIDE SEQUENCE [LARGE SCALE GENOMIC DNA]</scope>
</reference>
<dbReference type="GO" id="GO:0016020">
    <property type="term" value="C:membrane"/>
    <property type="evidence" value="ECO:0007669"/>
    <property type="project" value="UniProtKB-SubCell"/>
</dbReference>
<evidence type="ECO:0000313" key="8">
    <source>
        <dbReference type="Proteomes" id="UP000499080"/>
    </source>
</evidence>
<name>A0A4Y2I5C3_ARAVE</name>
<evidence type="ECO:0000256" key="2">
    <source>
        <dbReference type="ARBA" id="ARBA00008573"/>
    </source>
</evidence>
<dbReference type="Pfam" id="PF03134">
    <property type="entry name" value="TB2_DP1_HVA22"/>
    <property type="match status" value="1"/>
</dbReference>
<evidence type="ECO:0000256" key="4">
    <source>
        <dbReference type="ARBA" id="ARBA00022989"/>
    </source>
</evidence>
<dbReference type="Proteomes" id="UP000499080">
    <property type="component" value="Unassembled WGS sequence"/>
</dbReference>
<keyword evidence="3" id="KW-0812">Transmembrane</keyword>
<organism evidence="7 8">
    <name type="scientific">Araneus ventricosus</name>
    <name type="common">Orbweaver spider</name>
    <name type="synonym">Epeira ventricosa</name>
    <dbReference type="NCBI Taxonomy" id="182803"/>
    <lineage>
        <taxon>Eukaryota</taxon>
        <taxon>Metazoa</taxon>
        <taxon>Ecdysozoa</taxon>
        <taxon>Arthropoda</taxon>
        <taxon>Chelicerata</taxon>
        <taxon>Arachnida</taxon>
        <taxon>Araneae</taxon>
        <taxon>Araneomorphae</taxon>
        <taxon>Entelegynae</taxon>
        <taxon>Araneoidea</taxon>
        <taxon>Araneidae</taxon>
        <taxon>Araneus</taxon>
    </lineage>
</organism>
<evidence type="ECO:0000256" key="5">
    <source>
        <dbReference type="ARBA" id="ARBA00023136"/>
    </source>
</evidence>
<dbReference type="OrthoDB" id="10009287at2759"/>
<comment type="caution">
    <text evidence="7">The sequence shown here is derived from an EMBL/GenBank/DDBJ whole genome shotgun (WGS) entry which is preliminary data.</text>
</comment>
<evidence type="ECO:0000256" key="3">
    <source>
        <dbReference type="ARBA" id="ARBA00022692"/>
    </source>
</evidence>
<sequence length="165" mass="18695">MSCRWISKQELASSGGTVMVGLWVSPPVIVCTSFGRGKAVARRLATGLRPQYLSSCSGGHSALPGYYGRVGFKCLEEDNKEDAFKWIKYWIVFSAFHAAEHFGDKFIYWLPGYQILKFVFLVWCFTPVPNNGSIILYDNYIRPLFLRNADTLDRVTDMVPQIPVL</sequence>
<keyword evidence="4" id="KW-1133">Transmembrane helix</keyword>
<comment type="subcellular location">
    <subcellularLocation>
        <location evidence="1 6">Membrane</location>
        <topology evidence="1 6">Multi-pass membrane protein</topology>
    </subcellularLocation>
</comment>
<keyword evidence="5" id="KW-0472">Membrane</keyword>
<dbReference type="PANTHER" id="PTHR12300:SF161">
    <property type="entry name" value="RECEPTOR EXPRESSION-ENHANCING PROTEIN"/>
    <property type="match status" value="1"/>
</dbReference>
<comment type="similarity">
    <text evidence="2 6">Belongs to the DP1 family.</text>
</comment>